<proteinExistence type="predicted"/>
<feature type="transmembrane region" description="Helical" evidence="1">
    <location>
        <begin position="100"/>
        <end position="124"/>
    </location>
</feature>
<dbReference type="EMBL" id="RBWV01000013">
    <property type="protein sequence ID" value="RKS72586.1"/>
    <property type="molecule type" value="Genomic_DNA"/>
</dbReference>
<keyword evidence="1" id="KW-0472">Membrane</keyword>
<gene>
    <name evidence="2" type="ORF">CLV35_2833</name>
</gene>
<feature type="transmembrane region" description="Helical" evidence="1">
    <location>
        <begin position="424"/>
        <end position="442"/>
    </location>
</feature>
<dbReference type="Proteomes" id="UP000281955">
    <property type="component" value="Unassembled WGS sequence"/>
</dbReference>
<feature type="transmembrane region" description="Helical" evidence="1">
    <location>
        <begin position="240"/>
        <end position="265"/>
    </location>
</feature>
<feature type="transmembrane region" description="Helical" evidence="1">
    <location>
        <begin position="189"/>
        <end position="209"/>
    </location>
</feature>
<dbReference type="RefSeq" id="WP_121194110.1">
    <property type="nucleotide sequence ID" value="NZ_RBWV01000013.1"/>
</dbReference>
<comment type="caution">
    <text evidence="2">The sequence shown here is derived from an EMBL/GenBank/DDBJ whole genome shotgun (WGS) entry which is preliminary data.</text>
</comment>
<evidence type="ECO:0000256" key="1">
    <source>
        <dbReference type="SAM" id="Phobius"/>
    </source>
</evidence>
<accession>A0A420XMU2</accession>
<reference evidence="2 3" key="1">
    <citation type="submission" date="2018-10" db="EMBL/GenBank/DDBJ databases">
        <title>Genomic Encyclopedia of Archaeal and Bacterial Type Strains, Phase II (KMG-II): from individual species to whole genera.</title>
        <authorList>
            <person name="Goeker M."/>
        </authorList>
    </citation>
    <scope>NUCLEOTIDE SEQUENCE [LARGE SCALE GENOMIC DNA]</scope>
    <source>
        <strain evidence="2 3">RP-AC37</strain>
    </source>
</reference>
<keyword evidence="1" id="KW-1133">Transmembrane helix</keyword>
<feature type="transmembrane region" description="Helical" evidence="1">
    <location>
        <begin position="286"/>
        <end position="308"/>
    </location>
</feature>
<evidence type="ECO:0008006" key="4">
    <source>
        <dbReference type="Google" id="ProtNLM"/>
    </source>
</evidence>
<dbReference type="AlphaFoldDB" id="A0A420XMU2"/>
<sequence length="444" mass="46111">MTAAAPAVVAHGLSGRQDLPLPLHDVVIGAAVALVVSFVALGALWSTPRLRAASGVELPRSLDRALAAPATAWTVRVLGLVVCGWFLASAVGGSDVDTNPYPGAVFVLLWVGVVPLSVLLGPVWRAVSPLRTLHALLSRLLATPVDEGLAALPRWVGRWPAAAALFGFVWLELVKPDASSLPTLRVATALYAGVLLVGAAVFGNAWFAAADPFEAWSGAFGRLAPVARRPDGRLVLRNPLAGMTTLPVGPGTVGVVAVMLGSTAWDAWAGSTRWIAYAQTSDHRTLVGTAGLLGTVVAVGGAFWLATWASGGALATGGPARRELPGRFAHTLVPIALGYVVAHYFSFLVYQGQRTLILATDPLQRGSDLLGLRDRAVDTSLLRPGSVAGLQVVAVVAGHVVGVVLAHDRAVAVLDRRRAVVGQLPLLLVMVAYTVGGLLLLFHG</sequence>
<name>A0A420XMU2_9ACTN</name>
<dbReference type="InParanoid" id="A0A420XMU2"/>
<evidence type="ECO:0000313" key="2">
    <source>
        <dbReference type="EMBL" id="RKS72586.1"/>
    </source>
</evidence>
<protein>
    <recommendedName>
        <fullName evidence="4">Fenitrothion hydrolase</fullName>
    </recommendedName>
</protein>
<keyword evidence="3" id="KW-1185">Reference proteome</keyword>
<keyword evidence="1" id="KW-0812">Transmembrane</keyword>
<evidence type="ECO:0000313" key="3">
    <source>
        <dbReference type="Proteomes" id="UP000281955"/>
    </source>
</evidence>
<feature type="transmembrane region" description="Helical" evidence="1">
    <location>
        <begin position="26"/>
        <end position="45"/>
    </location>
</feature>
<feature type="transmembrane region" description="Helical" evidence="1">
    <location>
        <begin position="328"/>
        <end position="350"/>
    </location>
</feature>
<feature type="transmembrane region" description="Helical" evidence="1">
    <location>
        <begin position="66"/>
        <end position="88"/>
    </location>
</feature>
<dbReference type="OrthoDB" id="8168962at2"/>
<organism evidence="2 3">
    <name type="scientific">Motilibacter peucedani</name>
    <dbReference type="NCBI Taxonomy" id="598650"/>
    <lineage>
        <taxon>Bacteria</taxon>
        <taxon>Bacillati</taxon>
        <taxon>Actinomycetota</taxon>
        <taxon>Actinomycetes</taxon>
        <taxon>Motilibacterales</taxon>
        <taxon>Motilibacteraceae</taxon>
        <taxon>Motilibacter</taxon>
    </lineage>
</organism>